<dbReference type="EMBL" id="CAJOAY010000258">
    <property type="protein sequence ID" value="CAF3606102.1"/>
    <property type="molecule type" value="Genomic_DNA"/>
</dbReference>
<sequence>MVSLTTITPYFTIYSFFTILIIGTIGNICNLIAFLSKDLRTKACIFYMVCSSLLDLFFSNFGIIIRFATEYFGNNLTNTNRGICKARNYFLVCLPIMASTGVLLATFDRCVSTSPNARWRRLSSIWFAQRLFIVSMLFILISSSFQLVVYDIRNENEPLNKSGIQGGGICFIAAYFKSIQIKTSSLSIPIIEAGLTIIIYQINDDDRFTLLRQLPFTISYTDDDDESNIAGVRGFQTKRITTSNKQ</sequence>
<dbReference type="EMBL" id="CAJOBB010001241">
    <property type="protein sequence ID" value="CAF3829682.1"/>
    <property type="molecule type" value="Genomic_DNA"/>
</dbReference>
<dbReference type="Proteomes" id="UP000663881">
    <property type="component" value="Unassembled WGS sequence"/>
</dbReference>
<accession>A0A818NFI5</accession>
<evidence type="ECO:0000313" key="3">
    <source>
        <dbReference type="EMBL" id="CAF3606102.1"/>
    </source>
</evidence>
<dbReference type="EMBL" id="CAJNON010000119">
    <property type="protein sequence ID" value="CAF0992776.1"/>
    <property type="molecule type" value="Genomic_DNA"/>
</dbReference>
<organism evidence="3 5">
    <name type="scientific">Adineta steineri</name>
    <dbReference type="NCBI Taxonomy" id="433720"/>
    <lineage>
        <taxon>Eukaryota</taxon>
        <taxon>Metazoa</taxon>
        <taxon>Spiralia</taxon>
        <taxon>Gnathifera</taxon>
        <taxon>Rotifera</taxon>
        <taxon>Eurotatoria</taxon>
        <taxon>Bdelloidea</taxon>
        <taxon>Adinetida</taxon>
        <taxon>Adinetidae</taxon>
        <taxon>Adineta</taxon>
    </lineage>
</organism>
<evidence type="ECO:0000256" key="1">
    <source>
        <dbReference type="SAM" id="Phobius"/>
    </source>
</evidence>
<keyword evidence="1" id="KW-0812">Transmembrane</keyword>
<protein>
    <submittedName>
        <fullName evidence="3">Uncharacterized protein</fullName>
    </submittedName>
</protein>
<feature type="transmembrane region" description="Helical" evidence="1">
    <location>
        <begin position="131"/>
        <end position="150"/>
    </location>
</feature>
<evidence type="ECO:0000313" key="5">
    <source>
        <dbReference type="Proteomes" id="UP000663881"/>
    </source>
</evidence>
<keyword evidence="1" id="KW-1133">Transmembrane helix</keyword>
<dbReference type="AlphaFoldDB" id="A0A818NFI5"/>
<dbReference type="Gene3D" id="1.20.1070.10">
    <property type="entry name" value="Rhodopsin 7-helix transmembrane proteins"/>
    <property type="match status" value="1"/>
</dbReference>
<gene>
    <name evidence="4" type="ORF">KXQ929_LOCUS18774</name>
    <name evidence="3" type="ORF">OKA104_LOCUS6875</name>
    <name evidence="2" type="ORF">VCS650_LOCUS14290</name>
</gene>
<feature type="transmembrane region" description="Helical" evidence="1">
    <location>
        <begin position="12"/>
        <end position="33"/>
    </location>
</feature>
<keyword evidence="1" id="KW-0472">Membrane</keyword>
<evidence type="ECO:0000313" key="2">
    <source>
        <dbReference type="EMBL" id="CAF0992776.1"/>
    </source>
</evidence>
<dbReference type="SUPFAM" id="SSF81321">
    <property type="entry name" value="Family A G protein-coupled receptor-like"/>
    <property type="match status" value="1"/>
</dbReference>
<evidence type="ECO:0000313" key="4">
    <source>
        <dbReference type="EMBL" id="CAF3829682.1"/>
    </source>
</evidence>
<proteinExistence type="predicted"/>
<reference evidence="3" key="1">
    <citation type="submission" date="2021-02" db="EMBL/GenBank/DDBJ databases">
        <authorList>
            <person name="Nowell W R."/>
        </authorList>
    </citation>
    <scope>NUCLEOTIDE SEQUENCE</scope>
</reference>
<name>A0A818NFI5_9BILA</name>
<feature type="transmembrane region" description="Helical" evidence="1">
    <location>
        <begin position="89"/>
        <end position="111"/>
    </location>
</feature>
<dbReference type="Proteomes" id="UP000663891">
    <property type="component" value="Unassembled WGS sequence"/>
</dbReference>
<feature type="transmembrane region" description="Helical" evidence="1">
    <location>
        <begin position="45"/>
        <end position="69"/>
    </location>
</feature>
<dbReference type="Proteomes" id="UP000663868">
    <property type="component" value="Unassembled WGS sequence"/>
</dbReference>
<comment type="caution">
    <text evidence="3">The sequence shown here is derived from an EMBL/GenBank/DDBJ whole genome shotgun (WGS) entry which is preliminary data.</text>
</comment>
<dbReference type="OrthoDB" id="10156786at2759"/>